<gene>
    <name evidence="1" type="ORF">BO222_05665</name>
</gene>
<dbReference type="Proteomes" id="UP000186341">
    <property type="component" value="Unassembled WGS sequence"/>
</dbReference>
<name>A0A1U7NGE6_9FIRM</name>
<evidence type="ECO:0008006" key="3">
    <source>
        <dbReference type="Google" id="ProtNLM"/>
    </source>
</evidence>
<organism evidence="1 2">
    <name type="scientific">Ileibacterium valens</name>
    <dbReference type="NCBI Taxonomy" id="1862668"/>
    <lineage>
        <taxon>Bacteria</taxon>
        <taxon>Bacillati</taxon>
        <taxon>Bacillota</taxon>
        <taxon>Erysipelotrichia</taxon>
        <taxon>Erysipelotrichales</taxon>
        <taxon>Erysipelotrichaceae</taxon>
        <taxon>Ileibacterium</taxon>
    </lineage>
</organism>
<keyword evidence="2" id="KW-1185">Reference proteome</keyword>
<reference evidence="1 2" key="1">
    <citation type="submission" date="2016-11" db="EMBL/GenBank/DDBJ databases">
        <title>Description of two novel members of the family Erysipelotrichaceae: Ileibacterium lipovorans gen. nov., sp. nov. and Dubosiella newyorkensis, gen. nov., sp. nov.</title>
        <authorList>
            <person name="Cox L.M."/>
            <person name="Sohn J."/>
            <person name="Tyrrell K.L."/>
            <person name="Citron D.M."/>
            <person name="Lawson P.A."/>
            <person name="Patel N.B."/>
            <person name="Iizumi T."/>
            <person name="Perez-Perez G.I."/>
            <person name="Goldstein E.J."/>
            <person name="Blaser M.J."/>
        </authorList>
    </citation>
    <scope>NUCLEOTIDE SEQUENCE [LARGE SCALE GENOMIC DNA]</scope>
    <source>
        <strain evidence="1 2">NYU-BL-A3</strain>
    </source>
</reference>
<comment type="caution">
    <text evidence="1">The sequence shown here is derived from an EMBL/GenBank/DDBJ whole genome shotgun (WGS) entry which is preliminary data.</text>
</comment>
<evidence type="ECO:0000313" key="1">
    <source>
        <dbReference type="EMBL" id="OLU40140.1"/>
    </source>
</evidence>
<dbReference type="AlphaFoldDB" id="A0A1U7NGE6"/>
<protein>
    <recommendedName>
        <fullName evidence="3">HTH rpiR-type domain-containing protein</fullName>
    </recommendedName>
</protein>
<dbReference type="OrthoDB" id="3684496at2"/>
<dbReference type="InterPro" id="IPR036388">
    <property type="entry name" value="WH-like_DNA-bd_sf"/>
</dbReference>
<accession>A0A1U7NGE6</accession>
<proteinExistence type="predicted"/>
<dbReference type="RefSeq" id="WP_075819184.1">
    <property type="nucleotide sequence ID" value="NZ_MPJW01000116.1"/>
</dbReference>
<dbReference type="EMBL" id="MPJW01000116">
    <property type="protein sequence ID" value="OLU40140.1"/>
    <property type="molecule type" value="Genomic_DNA"/>
</dbReference>
<dbReference type="GeneID" id="82202696"/>
<dbReference type="Gene3D" id="1.10.10.10">
    <property type="entry name" value="Winged helix-like DNA-binding domain superfamily/Winged helix DNA-binding domain"/>
    <property type="match status" value="1"/>
</dbReference>
<evidence type="ECO:0000313" key="2">
    <source>
        <dbReference type="Proteomes" id="UP000186341"/>
    </source>
</evidence>
<sequence length="74" mass="8293">MYILDRLTTVFMNSYPGASSYQISAFLLKNQHKSITLTDVQLDNKISKATLVRFSQAGGFSCFPAMLRALKTEI</sequence>